<dbReference type="RefSeq" id="XP_060120321.1">
    <property type="nucleotide sequence ID" value="XM_060264338.1"/>
</dbReference>
<dbReference type="EMBL" id="CP119958">
    <property type="protein sequence ID" value="WFD37424.1"/>
    <property type="molecule type" value="Genomic_DNA"/>
</dbReference>
<evidence type="ECO:0000313" key="1">
    <source>
        <dbReference type="EMBL" id="WFD37424.1"/>
    </source>
</evidence>
<proteinExistence type="predicted"/>
<dbReference type="Proteomes" id="UP001217754">
    <property type="component" value="Chromosome 1"/>
</dbReference>
<protein>
    <submittedName>
        <fullName evidence="1">Uncharacterized protein</fullName>
    </submittedName>
</protein>
<organism evidence="1 2">
    <name type="scientific">Malassezia japonica</name>
    <dbReference type="NCBI Taxonomy" id="223818"/>
    <lineage>
        <taxon>Eukaryota</taxon>
        <taxon>Fungi</taxon>
        <taxon>Dikarya</taxon>
        <taxon>Basidiomycota</taxon>
        <taxon>Ustilaginomycotina</taxon>
        <taxon>Malasseziomycetes</taxon>
        <taxon>Malasseziales</taxon>
        <taxon>Malasseziaceae</taxon>
        <taxon>Malassezia</taxon>
    </lineage>
</organism>
<name>A0AAF0J8Z7_9BASI</name>
<dbReference type="AlphaFoldDB" id="A0AAF0J8Z7"/>
<evidence type="ECO:0000313" key="2">
    <source>
        <dbReference type="Proteomes" id="UP001217754"/>
    </source>
</evidence>
<dbReference type="GeneID" id="85224017"/>
<accession>A0AAF0J8Z7</accession>
<gene>
    <name evidence="1" type="ORF">MJAP1_000368</name>
</gene>
<sequence length="583" mass="63910">MSVPLRWALGPVRTLRTSRGAWSQRRWDMDLPTESDMPPTLDAIDALAPAARARRAKGESDAEFARTRWETAFRSVRDSFTRPQLYDLAKEAQLRNIRSSLPKAELVRAFLEQRFSLKNPDVLGDASAFVPLELGDVFLLARNGRNLFEAARDADATVSIEKRDGQTGAAVRGTEQGIATLSDWLSSFCAHIHKASIEADAPLGLVHMIAERSGCYLEKEGKEIHMRFTDATAAHTAAVLLQQYNSRTSASHLACLGAPSKPLIPLPYAPGTLHSLADAYAMKSEHVRYTAPQHAAFATTGLSHVDLEGLREAAAPAPLPIELLGGEWKTHLRVAFGHAVWPATSQPTSLSDLAPSLFLPSTPPSCMRATELGPYTAGAEKEAEQVRLYYRATLDARPLDLVITLHTTPERSIFQEAQWIVQSSTDVLCPAASIDARISAQSTAPMHTRALRETALDTYLQSINAWGDVASPGVDALAPDAAPHHAPLAPRTLGMRLGDDFLHLSLYRTETVVQRTTPYKLQDEPEDEPILHLYKEATKTDAMQGFAIAATINWTHWPSSDEQVELLSELVRTPYLSLGRQAS</sequence>
<reference evidence="1" key="1">
    <citation type="submission" date="2023-03" db="EMBL/GenBank/DDBJ databases">
        <title>Mating type loci evolution in Malassezia.</title>
        <authorList>
            <person name="Coelho M.A."/>
        </authorList>
    </citation>
    <scope>NUCLEOTIDE SEQUENCE</scope>
    <source>
        <strain evidence="1">CBS 9431</strain>
    </source>
</reference>
<keyword evidence="2" id="KW-1185">Reference proteome</keyword>